<dbReference type="Proteomes" id="UP000287798">
    <property type="component" value="Unassembled WGS sequence"/>
</dbReference>
<evidence type="ECO:0000313" key="2">
    <source>
        <dbReference type="Proteomes" id="UP000287798"/>
    </source>
</evidence>
<dbReference type="SUPFAM" id="SSF52540">
    <property type="entry name" value="P-loop containing nucleoside triphosphate hydrolases"/>
    <property type="match status" value="1"/>
</dbReference>
<organism evidence="1 2">
    <name type="scientific">Thiohalobacter thiocyanaticus</name>
    <dbReference type="NCBI Taxonomy" id="585455"/>
    <lineage>
        <taxon>Bacteria</taxon>
        <taxon>Pseudomonadati</taxon>
        <taxon>Pseudomonadota</taxon>
        <taxon>Gammaproteobacteria</taxon>
        <taxon>Thiohalobacterales</taxon>
        <taxon>Thiohalobacteraceae</taxon>
        <taxon>Thiohalobacter</taxon>
    </lineage>
</organism>
<reference evidence="1 2" key="1">
    <citation type="journal article" date="2010" name="Int. J. Syst. Evol. Microbiol.">
        <title>Thiohalobacter thiocyanaticus gen. nov., sp. nov., a moderately halophilic, sulfur-oxidizing gammaproteobacterium from hypersaline lakes, that utilizes thiocyanate.</title>
        <authorList>
            <person name="Sorokin D.Y."/>
            <person name="Kovaleva O.L."/>
            <person name="Tourova T.P."/>
            <person name="Muyzer G."/>
        </authorList>
    </citation>
    <scope>NUCLEOTIDE SEQUENCE [LARGE SCALE GENOMIC DNA]</scope>
    <source>
        <strain evidence="1 2">Hrh1</strain>
    </source>
</reference>
<dbReference type="OrthoDB" id="9815894at2"/>
<dbReference type="InterPro" id="IPR052736">
    <property type="entry name" value="Stf3_sulfotransferase"/>
</dbReference>
<dbReference type="GO" id="GO:0016740">
    <property type="term" value="F:transferase activity"/>
    <property type="evidence" value="ECO:0007669"/>
    <property type="project" value="UniProtKB-KW"/>
</dbReference>
<dbReference type="InterPro" id="IPR027417">
    <property type="entry name" value="P-loop_NTPase"/>
</dbReference>
<sequence length="386" mass="44469">MNGTAQSNPDTDFQVDPWTHFLGGLLELSPGLCRMLGNLETRLLADALDDIRIVSPVYITGLARSGSTLLLEMLDWHPDTASHRYRDFPMLHTPYWWSRFLDYTPRADSGPAERAHRDGIQVTPESPEAFEEVLWMKHFPDLHRASVSSVLDGDTSNPDFEAFYRDHIRKLLLIRQGRRYLSKANYNITRLEYLLKIFPDARFVVPVRNPVWHIASLMKQHRLFCAGQKDNPRALKHLQRVGHFEFGLDRRPINTGDARETRMIAVLWKQGKEVEAWARYWNSIHGFLAERLERNERLREAALVVPFEELCRRPRGKAAAIFEHCRLPASDSLLERCRERIRFPAYYRPNFTYQELTTIESFTAPTLARLGLVEAVTAGGGETGNG</sequence>
<comment type="caution">
    <text evidence="1">The sequence shown here is derived from an EMBL/GenBank/DDBJ whole genome shotgun (WGS) entry which is preliminary data.</text>
</comment>
<keyword evidence="2" id="KW-1185">Reference proteome</keyword>
<dbReference type="Gene3D" id="3.40.50.300">
    <property type="entry name" value="P-loop containing nucleotide triphosphate hydrolases"/>
    <property type="match status" value="1"/>
</dbReference>
<dbReference type="AlphaFoldDB" id="A0A426QIX2"/>
<protein>
    <submittedName>
        <fullName evidence="1">Sulfotransferase</fullName>
    </submittedName>
</protein>
<dbReference type="PANTHER" id="PTHR36451:SF1">
    <property type="entry name" value="OMEGA-HYDROXY-BETA-DIHYDROMENAQUINONE-9 SULFOTRANSFERASE STF3"/>
    <property type="match status" value="1"/>
</dbReference>
<evidence type="ECO:0000313" key="1">
    <source>
        <dbReference type="EMBL" id="RRQ21698.1"/>
    </source>
</evidence>
<proteinExistence type="predicted"/>
<gene>
    <name evidence="1" type="ORF">D6C00_06875</name>
</gene>
<name>A0A426QIX2_9GAMM</name>
<keyword evidence="1" id="KW-0808">Transferase</keyword>
<accession>A0A426QIX2</accession>
<dbReference type="RefSeq" id="WP_125181039.1">
    <property type="nucleotide sequence ID" value="NZ_QZMU01000001.1"/>
</dbReference>
<dbReference type="PANTHER" id="PTHR36451">
    <property type="entry name" value="PAPS-DEPENDENT SULFOTRANSFERASE STF3"/>
    <property type="match status" value="1"/>
</dbReference>
<dbReference type="Pfam" id="PF13469">
    <property type="entry name" value="Sulfotransfer_3"/>
    <property type="match status" value="1"/>
</dbReference>
<dbReference type="EMBL" id="QZMU01000001">
    <property type="protein sequence ID" value="RRQ21698.1"/>
    <property type="molecule type" value="Genomic_DNA"/>
</dbReference>